<dbReference type="Proteomes" id="UP000729357">
    <property type="component" value="Unassembled WGS sequence"/>
</dbReference>
<evidence type="ECO:0000256" key="7">
    <source>
        <dbReference type="SAM" id="MobiDB-lite"/>
    </source>
</evidence>
<dbReference type="PANTHER" id="PTHR36091:SF1">
    <property type="entry name" value="ALTERED INHERITANCE OF MITOCHONDRIA PROTEIN 9, MITOCHONDRIAL"/>
    <property type="match status" value="1"/>
</dbReference>
<feature type="region of interest" description="Disordered" evidence="7">
    <location>
        <begin position="58"/>
        <end position="84"/>
    </location>
</feature>
<feature type="domain" description="Aminoglycoside phosphotransferase" evidence="8">
    <location>
        <begin position="123"/>
        <end position="390"/>
    </location>
</feature>
<dbReference type="InterPro" id="IPR011009">
    <property type="entry name" value="Kinase-like_dom_sf"/>
</dbReference>
<dbReference type="PANTHER" id="PTHR36091">
    <property type="entry name" value="ALTERED INHERITANCE OF MITOCHONDRIA PROTEIN 9, MITOCHONDRIAL"/>
    <property type="match status" value="1"/>
</dbReference>
<dbReference type="Gene3D" id="3.90.1200.10">
    <property type="match status" value="1"/>
</dbReference>
<dbReference type="InterPro" id="IPR051035">
    <property type="entry name" value="Mito_inheritance_9"/>
</dbReference>
<dbReference type="GO" id="GO:0005739">
    <property type="term" value="C:mitochondrion"/>
    <property type="evidence" value="ECO:0007669"/>
    <property type="project" value="UniProtKB-SubCell"/>
</dbReference>
<dbReference type="Gene3D" id="3.30.200.20">
    <property type="entry name" value="Phosphorylase Kinase, domain 1"/>
    <property type="match status" value="1"/>
</dbReference>
<evidence type="ECO:0000313" key="9">
    <source>
        <dbReference type="EMBL" id="KAG9981049.1"/>
    </source>
</evidence>
<proteinExistence type="inferred from homology"/>
<gene>
    <name evidence="9" type="ORF">KCU98_g7728</name>
</gene>
<name>A0A9P8JTI6_AURME</name>
<dbReference type="Pfam" id="PF01636">
    <property type="entry name" value="APH"/>
    <property type="match status" value="1"/>
</dbReference>
<protein>
    <recommendedName>
        <fullName evidence="3">Altered inheritance of mitochondria protein 9, mitochondrial</fullName>
    </recommendedName>
    <alternativeName>
        <fullName evidence="6">Found in mitochondrial proteome protein 29</fullName>
    </alternativeName>
</protein>
<feature type="compositionally biased region" description="Basic and acidic residues" evidence="7">
    <location>
        <begin position="71"/>
        <end position="82"/>
    </location>
</feature>
<evidence type="ECO:0000313" key="10">
    <source>
        <dbReference type="Proteomes" id="UP000729357"/>
    </source>
</evidence>
<dbReference type="EMBL" id="JAHFXS010000902">
    <property type="protein sequence ID" value="KAG9981049.1"/>
    <property type="molecule type" value="Genomic_DNA"/>
</dbReference>
<sequence>MKLRISLSRTLKLLPRRIAPRRAFLTSSVRKETGKMPGSRHEADCPSVETPARLSRRYHGVQATSNPDETIAQRDSDPHEYTSGRWLHRNKDQTEARYIEFDYDALCRKAVEQCPGSHSVAECKKIEGGFNRVFLFTMDDEQTLIARLPFSVAGPPRYVILSEVATIAYIKSKTSIPVPDIVYWCDTSSNPIGTEYILMKPVPGVQLHGRWETMTSSEHLSCIESISEMMAQLTELEFPAYGSLYFPDAPIAGHLKRDFANGFCVGPHCGSTYWNCAPGEASIYRQNDDQGPWPDLSSYCKGLVASARSRIPESAPEDQLPYQGSIQEHARFVTECETVLYELIEKPLVKGVAKPTLLHADLHKRNIFVSDNEPTKITGIIDWQSTSIEPAFIYANETPDFATLVDDVPGTVKDSLDQATRKQKQEDIQVCAKFFEAWMKANAPNISKVRAINDTILRPFRHCNTSWRDSIAAVKSDLIDLAGEWNALGLVGSCPYQPTQDELAIHEKNREDFESVLSLKAWLMQTLGITSDGWIPIDEFPLILPAYREAYEQWIEIARQAEAAGDAEMSVGKADKLWPFDQR</sequence>
<evidence type="ECO:0000256" key="6">
    <source>
        <dbReference type="ARBA" id="ARBA00031849"/>
    </source>
</evidence>
<comment type="caution">
    <text evidence="9">The sequence shown here is derived from an EMBL/GenBank/DDBJ whole genome shotgun (WGS) entry which is preliminary data.</text>
</comment>
<comment type="subcellular location">
    <subcellularLocation>
        <location evidence="1">Mitochondrion</location>
    </subcellularLocation>
</comment>
<comment type="similarity">
    <text evidence="2">Belongs to the AIM9 family.</text>
</comment>
<evidence type="ECO:0000256" key="3">
    <source>
        <dbReference type="ARBA" id="ARBA00016197"/>
    </source>
</evidence>
<keyword evidence="5" id="KW-0496">Mitochondrion</keyword>
<dbReference type="AlphaFoldDB" id="A0A9P8JTI6"/>
<feature type="non-terminal residue" evidence="9">
    <location>
        <position position="1"/>
    </location>
</feature>
<dbReference type="OrthoDB" id="2831558at2759"/>
<evidence type="ECO:0000256" key="2">
    <source>
        <dbReference type="ARBA" id="ARBA00005543"/>
    </source>
</evidence>
<accession>A0A9P8JTI6</accession>
<evidence type="ECO:0000256" key="1">
    <source>
        <dbReference type="ARBA" id="ARBA00004173"/>
    </source>
</evidence>
<evidence type="ECO:0000256" key="5">
    <source>
        <dbReference type="ARBA" id="ARBA00023128"/>
    </source>
</evidence>
<dbReference type="InterPro" id="IPR002575">
    <property type="entry name" value="Aminoglycoside_PTrfase"/>
</dbReference>
<dbReference type="SUPFAM" id="SSF56112">
    <property type="entry name" value="Protein kinase-like (PK-like)"/>
    <property type="match status" value="1"/>
</dbReference>
<evidence type="ECO:0000256" key="4">
    <source>
        <dbReference type="ARBA" id="ARBA00022946"/>
    </source>
</evidence>
<keyword evidence="4" id="KW-0809">Transit peptide</keyword>
<organism evidence="9 10">
    <name type="scientific">Aureobasidium melanogenum</name>
    <name type="common">Aureobasidium pullulans var. melanogenum</name>
    <dbReference type="NCBI Taxonomy" id="46634"/>
    <lineage>
        <taxon>Eukaryota</taxon>
        <taxon>Fungi</taxon>
        <taxon>Dikarya</taxon>
        <taxon>Ascomycota</taxon>
        <taxon>Pezizomycotina</taxon>
        <taxon>Dothideomycetes</taxon>
        <taxon>Dothideomycetidae</taxon>
        <taxon>Dothideales</taxon>
        <taxon>Saccotheciaceae</taxon>
        <taxon>Aureobasidium</taxon>
    </lineage>
</organism>
<reference evidence="9" key="1">
    <citation type="journal article" date="2021" name="J Fungi (Basel)">
        <title>Virulence traits and population genomics of the black yeast Aureobasidium melanogenum.</title>
        <authorList>
            <person name="Cernosa A."/>
            <person name="Sun X."/>
            <person name="Gostincar C."/>
            <person name="Fang C."/>
            <person name="Gunde-Cimerman N."/>
            <person name="Song Z."/>
        </authorList>
    </citation>
    <scope>NUCLEOTIDE SEQUENCE</scope>
    <source>
        <strain evidence="9">EXF-9298</strain>
    </source>
</reference>
<keyword evidence="10" id="KW-1185">Reference proteome</keyword>
<reference evidence="9" key="2">
    <citation type="submission" date="2021-08" db="EMBL/GenBank/DDBJ databases">
        <authorList>
            <person name="Gostincar C."/>
            <person name="Sun X."/>
            <person name="Song Z."/>
            <person name="Gunde-Cimerman N."/>
        </authorList>
    </citation>
    <scope>NUCLEOTIDE SEQUENCE</scope>
    <source>
        <strain evidence="9">EXF-9298</strain>
    </source>
</reference>
<evidence type="ECO:0000259" key="8">
    <source>
        <dbReference type="Pfam" id="PF01636"/>
    </source>
</evidence>